<dbReference type="Proteomes" id="UP000257200">
    <property type="component" value="Unplaced"/>
</dbReference>
<proteinExistence type="predicted"/>
<sequence length="596" mass="67070">DNVQSADPSILETKMTELLTEAITKTHKDKNLTKILGKMAAVMSAQLQNTYQLLERTTNVLKTHNQENELLKKQTEQEHQARLHAQTRVAELETQITQLKSKNADSDNQEIHLLKTENDRLQKAISDKQNQLQTVEAELEIQKVKPKELAELEAELTEPGRDTSFPPEAQRKSLSPAFPSLPQSSLSLGNQLPQGPTDCDLDGIARKTERFEPNSDGSNNDIHPYLTDINYFLKRVPHASVDDKICLIKMTSSRDVSSFIDHQPVHVRADYEKLYTGLTAALLVRQGRSENPHQYYHRLLRAYFGSRNEPGMEEDLDFKTLFVRNLHPTTSHHIGVSACPRTLDSQQLQKLTVKGFNRLRQSQSRSSEPNTILRLDSSSSPMKLEGTSGHKSHGRITHPPQAKRPKTTPKGSSPQGPRQTHKRVKPPWTGKRQDHMRPPYAQTAVTLSTIAELTLTIGPMTLVHPVYVSTLDNTPFLMGKDLLNRFEPIIDFKRSVIWAQVRQPLPLAAPEDTVTQSYSQELTRMTGDARRTPQGPYDIFLCTVDASTPTVIHYPQSEYVTESGGTLCTSSSVLHDLQLPTEPGLPRVTDYYCCSM</sequence>
<dbReference type="AlphaFoldDB" id="A0A3Q1FEY8"/>
<keyword evidence="4" id="KW-1185">Reference proteome</keyword>
<feature type="compositionally biased region" description="Polar residues" evidence="2">
    <location>
        <begin position="409"/>
        <end position="418"/>
    </location>
</feature>
<name>A0A3Q1FEY8_9TELE</name>
<feature type="compositionally biased region" description="Basic residues" evidence="2">
    <location>
        <begin position="390"/>
        <end position="407"/>
    </location>
</feature>
<evidence type="ECO:0000256" key="2">
    <source>
        <dbReference type="SAM" id="MobiDB-lite"/>
    </source>
</evidence>
<dbReference type="InParanoid" id="A0A3Q1FEY8"/>
<feature type="region of interest" description="Disordered" evidence="2">
    <location>
        <begin position="155"/>
        <end position="199"/>
    </location>
</feature>
<protein>
    <submittedName>
        <fullName evidence="3">Uncharacterized protein</fullName>
    </submittedName>
</protein>
<reference evidence="3" key="2">
    <citation type="submission" date="2025-09" db="UniProtKB">
        <authorList>
            <consortium name="Ensembl"/>
        </authorList>
    </citation>
    <scope>IDENTIFICATION</scope>
</reference>
<keyword evidence="1" id="KW-0175">Coiled coil</keyword>
<evidence type="ECO:0000313" key="3">
    <source>
        <dbReference type="Ensembl" id="ENSAPOP00000005605.1"/>
    </source>
</evidence>
<feature type="compositionally biased region" description="Polar residues" evidence="2">
    <location>
        <begin position="181"/>
        <end position="194"/>
    </location>
</feature>
<dbReference type="InterPro" id="IPR021109">
    <property type="entry name" value="Peptidase_aspartic_dom_sf"/>
</dbReference>
<reference evidence="3" key="1">
    <citation type="submission" date="2025-08" db="UniProtKB">
        <authorList>
            <consortium name="Ensembl"/>
        </authorList>
    </citation>
    <scope>IDENTIFICATION</scope>
</reference>
<evidence type="ECO:0000256" key="1">
    <source>
        <dbReference type="SAM" id="Coils"/>
    </source>
</evidence>
<dbReference type="GeneTree" id="ENSGT01030000234876"/>
<dbReference type="STRING" id="80966.ENSAPOP00000005605"/>
<feature type="compositionally biased region" description="Polar residues" evidence="2">
    <location>
        <begin position="359"/>
        <end position="381"/>
    </location>
</feature>
<feature type="region of interest" description="Disordered" evidence="2">
    <location>
        <begin position="356"/>
        <end position="437"/>
    </location>
</feature>
<feature type="coiled-coil region" evidence="1">
    <location>
        <begin position="54"/>
        <end position="145"/>
    </location>
</feature>
<dbReference type="Ensembl" id="ENSAPOT00000008057.1">
    <property type="protein sequence ID" value="ENSAPOP00000005605.1"/>
    <property type="gene ID" value="ENSAPOG00000007339.1"/>
</dbReference>
<evidence type="ECO:0000313" key="4">
    <source>
        <dbReference type="Proteomes" id="UP000257200"/>
    </source>
</evidence>
<organism evidence="3 4">
    <name type="scientific">Acanthochromis polyacanthus</name>
    <name type="common">spiny chromis</name>
    <dbReference type="NCBI Taxonomy" id="80966"/>
    <lineage>
        <taxon>Eukaryota</taxon>
        <taxon>Metazoa</taxon>
        <taxon>Chordata</taxon>
        <taxon>Craniata</taxon>
        <taxon>Vertebrata</taxon>
        <taxon>Euteleostomi</taxon>
        <taxon>Actinopterygii</taxon>
        <taxon>Neopterygii</taxon>
        <taxon>Teleostei</taxon>
        <taxon>Neoteleostei</taxon>
        <taxon>Acanthomorphata</taxon>
        <taxon>Ovalentaria</taxon>
        <taxon>Pomacentridae</taxon>
        <taxon>Acanthochromis</taxon>
    </lineage>
</organism>
<accession>A0A3Q1FEY8</accession>
<dbReference type="Gene3D" id="2.40.70.10">
    <property type="entry name" value="Acid Proteases"/>
    <property type="match status" value="1"/>
</dbReference>